<evidence type="ECO:0008006" key="4">
    <source>
        <dbReference type="Google" id="ProtNLM"/>
    </source>
</evidence>
<name>A0A1T5BD16_9FIRM</name>
<proteinExistence type="predicted"/>
<organism evidence="2 3">
    <name type="scientific">Acetoanaerobium noterae</name>
    <dbReference type="NCBI Taxonomy" id="745369"/>
    <lineage>
        <taxon>Bacteria</taxon>
        <taxon>Bacillati</taxon>
        <taxon>Bacillota</taxon>
        <taxon>Clostridia</taxon>
        <taxon>Peptostreptococcales</taxon>
        <taxon>Filifactoraceae</taxon>
        <taxon>Acetoanaerobium</taxon>
    </lineage>
</organism>
<gene>
    <name evidence="2" type="ORF">SAMN02745120_1546</name>
</gene>
<reference evidence="3" key="1">
    <citation type="submission" date="2017-02" db="EMBL/GenBank/DDBJ databases">
        <authorList>
            <person name="Varghese N."/>
            <person name="Submissions S."/>
        </authorList>
    </citation>
    <scope>NUCLEOTIDE SEQUENCE [LARGE SCALE GENOMIC DNA]</scope>
    <source>
        <strain evidence="3">ATCC 35199</strain>
    </source>
</reference>
<keyword evidence="1" id="KW-0472">Membrane</keyword>
<protein>
    <recommendedName>
        <fullName evidence="4">PilX N-terminal</fullName>
    </recommendedName>
</protein>
<accession>A0A1T5BD16</accession>
<feature type="transmembrane region" description="Helical" evidence="1">
    <location>
        <begin position="12"/>
        <end position="32"/>
    </location>
</feature>
<dbReference type="RefSeq" id="WP_079589417.1">
    <property type="nucleotide sequence ID" value="NZ_FUYN01000003.1"/>
</dbReference>
<evidence type="ECO:0000256" key="1">
    <source>
        <dbReference type="SAM" id="Phobius"/>
    </source>
</evidence>
<dbReference type="AlphaFoldDB" id="A0A1T5BD16"/>
<sequence length="173" mass="19664">MIKFKTRTGSSSILVILLVVTMVVFGVLAMMSSYSGLKMARKTAQWTQDYYELESKAEIMLYDIKNIVHQSIVASNTTSQDYWTSLNRALQELDSSEVTLTYDADKIIVKGDFVNSSGDRFLALLTLENLASDTDIAIEEDLIEINTWKLIPREVEYEDAIEFKDLEVNIEND</sequence>
<keyword evidence="3" id="KW-1185">Reference proteome</keyword>
<keyword evidence="1" id="KW-1133">Transmembrane helix</keyword>
<dbReference type="EMBL" id="FUYN01000003">
    <property type="protein sequence ID" value="SKB45184.1"/>
    <property type="molecule type" value="Genomic_DNA"/>
</dbReference>
<evidence type="ECO:0000313" key="2">
    <source>
        <dbReference type="EMBL" id="SKB45184.1"/>
    </source>
</evidence>
<dbReference type="Proteomes" id="UP000243406">
    <property type="component" value="Unassembled WGS sequence"/>
</dbReference>
<evidence type="ECO:0000313" key="3">
    <source>
        <dbReference type="Proteomes" id="UP000243406"/>
    </source>
</evidence>
<keyword evidence="1" id="KW-0812">Transmembrane</keyword>